<sequence length="192" mass="20490">MATISSLSQTVSMLSCAAQSTGKSHQEVSGMSKGSLNDHNDQSVSHDGYSKSNENKTMPALSLGNPGTAYAYPKTDRSQSFVYRDAVKPIFPIIFQRTKATCLAYGKQSRGNKGRVGFPGGSDCGPLRVSFKDPIRTAVARTGARSTGAAALLLRWLDVLIRPERVSWSGCTARAASEAPLVLLLLWGCFSG</sequence>
<dbReference type="AlphaFoldDB" id="A0A3L6SQI6"/>
<evidence type="ECO:0000313" key="3">
    <source>
        <dbReference type="Proteomes" id="UP000275267"/>
    </source>
</evidence>
<dbReference type="STRING" id="4540.A0A3L6SQI6"/>
<gene>
    <name evidence="2" type="ORF">C2845_PM07G13300</name>
</gene>
<dbReference type="EMBL" id="PQIB02000004">
    <property type="protein sequence ID" value="RLN24320.1"/>
    <property type="molecule type" value="Genomic_DNA"/>
</dbReference>
<reference evidence="3" key="1">
    <citation type="journal article" date="2019" name="Nat. Commun.">
        <title>The genome of broomcorn millet.</title>
        <authorList>
            <person name="Zou C."/>
            <person name="Miki D."/>
            <person name="Li D."/>
            <person name="Tang Q."/>
            <person name="Xiao L."/>
            <person name="Rajput S."/>
            <person name="Deng P."/>
            <person name="Jia W."/>
            <person name="Huang R."/>
            <person name="Zhang M."/>
            <person name="Sun Y."/>
            <person name="Hu J."/>
            <person name="Fu X."/>
            <person name="Schnable P.S."/>
            <person name="Li F."/>
            <person name="Zhang H."/>
            <person name="Feng B."/>
            <person name="Zhu X."/>
            <person name="Liu R."/>
            <person name="Schnable J.C."/>
            <person name="Zhu J.-K."/>
            <person name="Zhang H."/>
        </authorList>
    </citation>
    <scope>NUCLEOTIDE SEQUENCE [LARGE SCALE GENOMIC DNA]</scope>
</reference>
<keyword evidence="3" id="KW-1185">Reference proteome</keyword>
<evidence type="ECO:0000256" key="1">
    <source>
        <dbReference type="SAM" id="MobiDB-lite"/>
    </source>
</evidence>
<feature type="region of interest" description="Disordered" evidence="1">
    <location>
        <begin position="22"/>
        <end position="64"/>
    </location>
</feature>
<organism evidence="2 3">
    <name type="scientific">Panicum miliaceum</name>
    <name type="common">Proso millet</name>
    <name type="synonym">Broomcorn millet</name>
    <dbReference type="NCBI Taxonomy" id="4540"/>
    <lineage>
        <taxon>Eukaryota</taxon>
        <taxon>Viridiplantae</taxon>
        <taxon>Streptophyta</taxon>
        <taxon>Embryophyta</taxon>
        <taxon>Tracheophyta</taxon>
        <taxon>Spermatophyta</taxon>
        <taxon>Magnoliopsida</taxon>
        <taxon>Liliopsida</taxon>
        <taxon>Poales</taxon>
        <taxon>Poaceae</taxon>
        <taxon>PACMAD clade</taxon>
        <taxon>Panicoideae</taxon>
        <taxon>Panicodae</taxon>
        <taxon>Paniceae</taxon>
        <taxon>Panicinae</taxon>
        <taxon>Panicum</taxon>
        <taxon>Panicum sect. Panicum</taxon>
    </lineage>
</organism>
<dbReference type="Proteomes" id="UP000275267">
    <property type="component" value="Unassembled WGS sequence"/>
</dbReference>
<feature type="compositionally biased region" description="Polar residues" evidence="1">
    <location>
        <begin position="42"/>
        <end position="56"/>
    </location>
</feature>
<feature type="compositionally biased region" description="Polar residues" evidence="1">
    <location>
        <begin position="22"/>
        <end position="35"/>
    </location>
</feature>
<accession>A0A3L6SQI6</accession>
<proteinExistence type="predicted"/>
<protein>
    <submittedName>
        <fullName evidence="2">Uncharacterized protein</fullName>
    </submittedName>
</protein>
<name>A0A3L6SQI6_PANMI</name>
<dbReference type="OrthoDB" id="1097733at2759"/>
<evidence type="ECO:0000313" key="2">
    <source>
        <dbReference type="EMBL" id="RLN24320.1"/>
    </source>
</evidence>
<comment type="caution">
    <text evidence="2">The sequence shown here is derived from an EMBL/GenBank/DDBJ whole genome shotgun (WGS) entry which is preliminary data.</text>
</comment>